<dbReference type="InterPro" id="IPR001507">
    <property type="entry name" value="ZP_dom"/>
</dbReference>
<accession>A0AAN5D1L8</accession>
<evidence type="ECO:0000259" key="1">
    <source>
        <dbReference type="PROSITE" id="PS51034"/>
    </source>
</evidence>
<dbReference type="Pfam" id="PF00100">
    <property type="entry name" value="Zona_pellucida"/>
    <property type="match status" value="1"/>
</dbReference>
<sequence>LSSLCPSLSSHRQVYYYQSSLLPCPSLPLFLPIHIMPSQSILIRWILLSTVLASVSPLPSILHTSIACDKSDFVLKIKFNESFHGLIYTEKGEPNCVYADGSVQSKMNYALKIPLSGCETRRNGEGHFENELVVQGGKQFNSREDKKFLLTCIPAQPQNSQVTLSFGGVTVASPSTTASSLSSKASSIDYSVSVLDGSSSDSPPLSRPLAVGDRVTYMVKLNSSAKARIGRCWATDSKTLLVLADEEGCSQQTEGDVWGDFEQRRGTSGERIFLNHIKAWAFPTSKEVNIFCNLHVCPSCEQSSCSRRPTRSQTDSVMHEDTVVEVMTSFRLRRDSPESIQSLQRDEILTQESENPLALPSINFSTLPSRFIPIVSLISYLFFR</sequence>
<dbReference type="PANTHER" id="PTHR46560:SF5">
    <property type="entry name" value="CYPHER, ISOFORM B"/>
    <property type="match status" value="1"/>
</dbReference>
<reference evidence="3" key="1">
    <citation type="submission" date="2022-10" db="EMBL/GenBank/DDBJ databases">
        <title>Genome assembly of Pristionchus species.</title>
        <authorList>
            <person name="Yoshida K."/>
            <person name="Sommer R.J."/>
        </authorList>
    </citation>
    <scope>NUCLEOTIDE SEQUENCE [LARGE SCALE GENOMIC DNA]</scope>
    <source>
        <strain evidence="3">RS5460</strain>
    </source>
</reference>
<dbReference type="AlphaFoldDB" id="A0AAN5D1L8"/>
<feature type="domain" description="ZP" evidence="1">
    <location>
        <begin position="67"/>
        <end position="312"/>
    </location>
</feature>
<dbReference type="InterPro" id="IPR055355">
    <property type="entry name" value="ZP-C"/>
</dbReference>
<evidence type="ECO:0000313" key="2">
    <source>
        <dbReference type="EMBL" id="GMR54037.1"/>
    </source>
</evidence>
<protein>
    <recommendedName>
        <fullName evidence="1">ZP domain-containing protein</fullName>
    </recommendedName>
</protein>
<dbReference type="SMART" id="SM00241">
    <property type="entry name" value="ZP"/>
    <property type="match status" value="1"/>
</dbReference>
<dbReference type="Proteomes" id="UP001328107">
    <property type="component" value="Unassembled WGS sequence"/>
</dbReference>
<proteinExistence type="predicted"/>
<dbReference type="PROSITE" id="PS51034">
    <property type="entry name" value="ZP_2"/>
    <property type="match status" value="1"/>
</dbReference>
<keyword evidence="3" id="KW-1185">Reference proteome</keyword>
<feature type="non-terminal residue" evidence="2">
    <location>
        <position position="1"/>
    </location>
</feature>
<dbReference type="EMBL" id="BTRK01000005">
    <property type="protein sequence ID" value="GMR54037.1"/>
    <property type="molecule type" value="Genomic_DNA"/>
</dbReference>
<evidence type="ECO:0000313" key="3">
    <source>
        <dbReference type="Proteomes" id="UP001328107"/>
    </source>
</evidence>
<dbReference type="PANTHER" id="PTHR46560">
    <property type="entry name" value="CYPHER, ISOFORM B"/>
    <property type="match status" value="1"/>
</dbReference>
<organism evidence="2 3">
    <name type="scientific">Pristionchus mayeri</name>
    <dbReference type="NCBI Taxonomy" id="1317129"/>
    <lineage>
        <taxon>Eukaryota</taxon>
        <taxon>Metazoa</taxon>
        <taxon>Ecdysozoa</taxon>
        <taxon>Nematoda</taxon>
        <taxon>Chromadorea</taxon>
        <taxon>Rhabditida</taxon>
        <taxon>Rhabditina</taxon>
        <taxon>Diplogasteromorpha</taxon>
        <taxon>Diplogasteroidea</taxon>
        <taxon>Neodiplogasteridae</taxon>
        <taxon>Pristionchus</taxon>
    </lineage>
</organism>
<comment type="caution">
    <text evidence="2">The sequence shown here is derived from an EMBL/GenBank/DDBJ whole genome shotgun (WGS) entry which is preliminary data.</text>
</comment>
<name>A0AAN5D1L8_9BILA</name>
<gene>
    <name evidence="2" type="ORF">PMAYCL1PPCAC_24232</name>
</gene>